<name>A0A9P5ZGY4_PLEER</name>
<organism evidence="2 3">
    <name type="scientific">Pleurotus eryngii</name>
    <name type="common">Boletus of the steppes</name>
    <dbReference type="NCBI Taxonomy" id="5323"/>
    <lineage>
        <taxon>Eukaryota</taxon>
        <taxon>Fungi</taxon>
        <taxon>Dikarya</taxon>
        <taxon>Basidiomycota</taxon>
        <taxon>Agaricomycotina</taxon>
        <taxon>Agaricomycetes</taxon>
        <taxon>Agaricomycetidae</taxon>
        <taxon>Agaricales</taxon>
        <taxon>Pleurotineae</taxon>
        <taxon>Pleurotaceae</taxon>
        <taxon>Pleurotus</taxon>
    </lineage>
</organism>
<evidence type="ECO:0000313" key="2">
    <source>
        <dbReference type="EMBL" id="KAF9488052.1"/>
    </source>
</evidence>
<protein>
    <submittedName>
        <fullName evidence="2">Uncharacterized protein</fullName>
    </submittedName>
</protein>
<dbReference type="Proteomes" id="UP000807025">
    <property type="component" value="Unassembled WGS sequence"/>
</dbReference>
<feature type="region of interest" description="Disordered" evidence="1">
    <location>
        <begin position="30"/>
        <end position="306"/>
    </location>
</feature>
<gene>
    <name evidence="2" type="ORF">BDN71DRAFT_1513401</name>
</gene>
<dbReference type="EMBL" id="MU154734">
    <property type="protein sequence ID" value="KAF9488052.1"/>
    <property type="molecule type" value="Genomic_DNA"/>
</dbReference>
<accession>A0A9P5ZGY4</accession>
<dbReference type="AlphaFoldDB" id="A0A9P5ZGY4"/>
<feature type="compositionally biased region" description="Basic and acidic residues" evidence="1">
    <location>
        <begin position="144"/>
        <end position="154"/>
    </location>
</feature>
<feature type="region of interest" description="Disordered" evidence="1">
    <location>
        <begin position="499"/>
        <end position="520"/>
    </location>
</feature>
<evidence type="ECO:0000313" key="3">
    <source>
        <dbReference type="Proteomes" id="UP000807025"/>
    </source>
</evidence>
<sequence>MLPTPDTNRQSSRVPLPRISLLAHRLNTPHTLKIHTHTPHWERACSGSRKRPRNADGGAGPGSSNGIDSAVPEEEEGGNRRSSQRNLAARRRDIDEVHSDDGARTGSGGMEEVEVNAGILAPPPSKPGSRSNLLPRGESIPIPEQEKDPSEAERQLMPYPRRAVVLGDVPNEMDGSLPPSLKRKALPRASNLNSTLDSKSSHLALRCKASARQGETTYRSPEEGAGRGRDTAATDAEDRIAAWCSTRREEGETSSKIHERARSRFERRGGSAARDRKGRRVLGIQSCRWGSGIPPPPQAPKGEPSDAPMLSIESDSLMDHHLHPVNNGDFHDGYRMDIDGEEDYEDIDIDSDALDLAYPDENTPYPKIRPPPFFPSPPPLLSLTANRPAMARREELENGNREGKEDLLMDISHPDGGSPSPSAHTTNPVRYPHILSSSLPSPFVLSLRGFSFRALSLLTTTPSSSLAELPTEASSLPASASASPLKRKHKGNRWIKHKRCTGQRAQRLEHHWHQYQRRKI</sequence>
<feature type="compositionally biased region" description="Basic and acidic residues" evidence="1">
    <location>
        <begin position="394"/>
        <end position="407"/>
    </location>
</feature>
<proteinExistence type="predicted"/>
<reference evidence="2" key="1">
    <citation type="submission" date="2020-11" db="EMBL/GenBank/DDBJ databases">
        <authorList>
            <consortium name="DOE Joint Genome Institute"/>
            <person name="Ahrendt S."/>
            <person name="Riley R."/>
            <person name="Andreopoulos W."/>
            <person name="Labutti K."/>
            <person name="Pangilinan J."/>
            <person name="Ruiz-Duenas F.J."/>
            <person name="Barrasa J.M."/>
            <person name="Sanchez-Garcia M."/>
            <person name="Camarero S."/>
            <person name="Miyauchi S."/>
            <person name="Serrano A."/>
            <person name="Linde D."/>
            <person name="Babiker R."/>
            <person name="Drula E."/>
            <person name="Ayuso-Fernandez I."/>
            <person name="Pacheco R."/>
            <person name="Padilla G."/>
            <person name="Ferreira P."/>
            <person name="Barriuso J."/>
            <person name="Kellner H."/>
            <person name="Castanera R."/>
            <person name="Alfaro M."/>
            <person name="Ramirez L."/>
            <person name="Pisabarro A.G."/>
            <person name="Kuo A."/>
            <person name="Tritt A."/>
            <person name="Lipzen A."/>
            <person name="He G."/>
            <person name="Yan M."/>
            <person name="Ng V."/>
            <person name="Cullen D."/>
            <person name="Martin F."/>
            <person name="Rosso M.-N."/>
            <person name="Henrissat B."/>
            <person name="Hibbett D."/>
            <person name="Martinez A.T."/>
            <person name="Grigoriev I.V."/>
        </authorList>
    </citation>
    <scope>NUCLEOTIDE SEQUENCE</scope>
    <source>
        <strain evidence="2">ATCC 90797</strain>
    </source>
</reference>
<evidence type="ECO:0000256" key="1">
    <source>
        <dbReference type="SAM" id="MobiDB-lite"/>
    </source>
</evidence>
<feature type="compositionally biased region" description="Basic and acidic residues" evidence="1">
    <location>
        <begin position="220"/>
        <end position="275"/>
    </location>
</feature>
<keyword evidence="3" id="KW-1185">Reference proteome</keyword>
<comment type="caution">
    <text evidence="2">The sequence shown here is derived from an EMBL/GenBank/DDBJ whole genome shotgun (WGS) entry which is preliminary data.</text>
</comment>
<feature type="region of interest" description="Disordered" evidence="1">
    <location>
        <begin position="394"/>
        <end position="427"/>
    </location>
</feature>
<feature type="compositionally biased region" description="Basic and acidic residues" evidence="1">
    <location>
        <begin position="90"/>
        <end position="103"/>
    </location>
</feature>